<organism evidence="2 3">
    <name type="scientific">Phtheirospermum japonicum</name>
    <dbReference type="NCBI Taxonomy" id="374723"/>
    <lineage>
        <taxon>Eukaryota</taxon>
        <taxon>Viridiplantae</taxon>
        <taxon>Streptophyta</taxon>
        <taxon>Embryophyta</taxon>
        <taxon>Tracheophyta</taxon>
        <taxon>Spermatophyta</taxon>
        <taxon>Magnoliopsida</taxon>
        <taxon>eudicotyledons</taxon>
        <taxon>Gunneridae</taxon>
        <taxon>Pentapetalae</taxon>
        <taxon>asterids</taxon>
        <taxon>lamiids</taxon>
        <taxon>Lamiales</taxon>
        <taxon>Orobanchaceae</taxon>
        <taxon>Orobanchaceae incertae sedis</taxon>
        <taxon>Phtheirospermum</taxon>
    </lineage>
</organism>
<dbReference type="AlphaFoldDB" id="A0A830BTB0"/>
<dbReference type="InterPro" id="IPR053772">
    <property type="entry name" value="At1g61320/At1g61330-like"/>
</dbReference>
<dbReference type="PANTHER" id="PTHR34145:SF28">
    <property type="entry name" value="F-BOX DOMAIN-CONTAINING PROTEIN"/>
    <property type="match status" value="1"/>
</dbReference>
<reference evidence="2" key="1">
    <citation type="submission" date="2020-07" db="EMBL/GenBank/DDBJ databases">
        <title>Ethylene signaling mediates host invasion by parasitic plants.</title>
        <authorList>
            <person name="Yoshida S."/>
        </authorList>
    </citation>
    <scope>NUCLEOTIDE SEQUENCE</scope>
    <source>
        <strain evidence="2">Okayama</strain>
    </source>
</reference>
<feature type="non-terminal residue" evidence="2">
    <location>
        <position position="1"/>
    </location>
</feature>
<dbReference type="EMBL" id="BMAC01000133">
    <property type="protein sequence ID" value="GFP86885.1"/>
    <property type="molecule type" value="Genomic_DNA"/>
</dbReference>
<gene>
    <name evidence="2" type="ORF">PHJA_000832300</name>
</gene>
<dbReference type="InterPro" id="IPR036047">
    <property type="entry name" value="F-box-like_dom_sf"/>
</dbReference>
<protein>
    <submittedName>
        <fullName evidence="2">Fbd-associated F-box protein at5g60610</fullName>
    </submittedName>
</protein>
<dbReference type="InterPro" id="IPR055357">
    <property type="entry name" value="LRR_At1g61320_AtMIF1"/>
</dbReference>
<dbReference type="PANTHER" id="PTHR34145">
    <property type="entry name" value="OS02G0105600 PROTEIN"/>
    <property type="match status" value="1"/>
</dbReference>
<dbReference type="SUPFAM" id="SSF52047">
    <property type="entry name" value="RNI-like"/>
    <property type="match status" value="1"/>
</dbReference>
<dbReference type="Gene3D" id="3.80.10.10">
    <property type="entry name" value="Ribonuclease Inhibitor"/>
    <property type="match status" value="1"/>
</dbReference>
<evidence type="ECO:0000313" key="3">
    <source>
        <dbReference type="Proteomes" id="UP000653305"/>
    </source>
</evidence>
<dbReference type="CDD" id="cd22160">
    <property type="entry name" value="F-box_AtFBL13-like"/>
    <property type="match status" value="1"/>
</dbReference>
<proteinExistence type="predicted"/>
<evidence type="ECO:0000259" key="1">
    <source>
        <dbReference type="PROSITE" id="PS50181"/>
    </source>
</evidence>
<name>A0A830BTB0_9LAMI</name>
<evidence type="ECO:0000313" key="2">
    <source>
        <dbReference type="EMBL" id="GFP86885.1"/>
    </source>
</evidence>
<feature type="domain" description="F-box" evidence="1">
    <location>
        <begin position="5"/>
        <end position="60"/>
    </location>
</feature>
<dbReference type="Gene3D" id="1.20.1280.50">
    <property type="match status" value="1"/>
</dbReference>
<dbReference type="Proteomes" id="UP000653305">
    <property type="component" value="Unassembled WGS sequence"/>
</dbReference>
<dbReference type="OrthoDB" id="904489at2759"/>
<dbReference type="SUPFAM" id="SSF81383">
    <property type="entry name" value="F-box domain"/>
    <property type="match status" value="1"/>
</dbReference>
<dbReference type="PROSITE" id="PS50181">
    <property type="entry name" value="FBOX"/>
    <property type="match status" value="1"/>
</dbReference>
<dbReference type="InterPro" id="IPR032675">
    <property type="entry name" value="LRR_dom_sf"/>
</dbReference>
<dbReference type="Pfam" id="PF23622">
    <property type="entry name" value="LRR_At1g61320_AtMIF1"/>
    <property type="match status" value="1"/>
</dbReference>
<sequence>SASKEDIISKLPDDILVSIITRAPTKSAIRTSILSKRWRSLYKCMSEIHLRCDDLLWPYPSAPHFSQSGLIVYRLERFFSHYSGSKIRSLSLNCCLNKSYMEQCIYSLGKLDVEELILFFCCCWNPRGVSFSCHLFSMIPSLRHCMLASCTLTPNLKSPLCNTTCTTLDLRIATILVGSLDCILSNCLSLHSLCISICNSPSKLCFRGPNLPLKTLIIEQCEGLEEIEIYASNLVTLEYKSRDNLKMINFIFDHVPRLQTLYLAPEGRNLMSYVFGRLPKDLPQLKYLTFDSKGDFDQRLMRMGIETFSKLTRLELKIFVTHRTNLLALGPFLESCPLLQEFHLEAYNLSCEGAKQQSSLVVPHLELKKVEISGFVGTENDVEFALYILKSAVNLEQLLISRCPKYSIGNGKWMRIRRHTKAVPFANPPKKPPPLHKPGSCIDFCVFLPKKILKTQ</sequence>
<dbReference type="InterPro" id="IPR053781">
    <property type="entry name" value="F-box_AtFBL13-like"/>
</dbReference>
<comment type="caution">
    <text evidence="2">The sequence shown here is derived from an EMBL/GenBank/DDBJ whole genome shotgun (WGS) entry which is preliminary data.</text>
</comment>
<keyword evidence="3" id="KW-1185">Reference proteome</keyword>
<dbReference type="InterPro" id="IPR001810">
    <property type="entry name" value="F-box_dom"/>
</dbReference>
<accession>A0A830BTB0</accession>
<dbReference type="Pfam" id="PF00646">
    <property type="entry name" value="F-box"/>
    <property type="match status" value="1"/>
</dbReference>